<dbReference type="Proteomes" id="UP000183832">
    <property type="component" value="Unassembled WGS sequence"/>
</dbReference>
<organism evidence="1 2">
    <name type="scientific">Clunio marinus</name>
    <dbReference type="NCBI Taxonomy" id="568069"/>
    <lineage>
        <taxon>Eukaryota</taxon>
        <taxon>Metazoa</taxon>
        <taxon>Ecdysozoa</taxon>
        <taxon>Arthropoda</taxon>
        <taxon>Hexapoda</taxon>
        <taxon>Insecta</taxon>
        <taxon>Pterygota</taxon>
        <taxon>Neoptera</taxon>
        <taxon>Endopterygota</taxon>
        <taxon>Diptera</taxon>
        <taxon>Nematocera</taxon>
        <taxon>Chironomoidea</taxon>
        <taxon>Chironomidae</taxon>
        <taxon>Clunio</taxon>
    </lineage>
</organism>
<dbReference type="EMBL" id="CVRI01000073">
    <property type="protein sequence ID" value="CRL07819.1"/>
    <property type="molecule type" value="Genomic_DNA"/>
</dbReference>
<gene>
    <name evidence="1" type="ORF">CLUMA_CG020773</name>
</gene>
<name>A0A1J1J5Y7_9DIPT</name>
<protein>
    <submittedName>
        <fullName evidence="1">CLUMA_CG020773, isoform A</fullName>
    </submittedName>
</protein>
<keyword evidence="2" id="KW-1185">Reference proteome</keyword>
<dbReference type="AlphaFoldDB" id="A0A1J1J5Y7"/>
<accession>A0A1J1J5Y7</accession>
<proteinExistence type="predicted"/>
<evidence type="ECO:0000313" key="1">
    <source>
        <dbReference type="EMBL" id="CRL07819.1"/>
    </source>
</evidence>
<reference evidence="1 2" key="1">
    <citation type="submission" date="2015-04" db="EMBL/GenBank/DDBJ databases">
        <authorList>
            <person name="Syromyatnikov M.Y."/>
            <person name="Popov V.N."/>
        </authorList>
    </citation>
    <scope>NUCLEOTIDE SEQUENCE [LARGE SCALE GENOMIC DNA]</scope>
</reference>
<evidence type="ECO:0000313" key="2">
    <source>
        <dbReference type="Proteomes" id="UP000183832"/>
    </source>
</evidence>
<sequence length="132" mass="15330">MIQFEFRRQGLVGGKSYMKGENSFFLKPERSSHSSIRFLFKNSEESCKKKSCVKSKLRETISDQHRIILCGTLEPPKALKPAEYSFIDVDKINYADDGRKLLLHLKNYVNIQLALRNEKHKLFTSETPLTFT</sequence>